<protein>
    <submittedName>
        <fullName evidence="1">Uncharacterized protein</fullName>
    </submittedName>
</protein>
<accession>X0THK7</accession>
<name>X0THK7_9ZZZZ</name>
<feature type="non-terminal residue" evidence="1">
    <location>
        <position position="1"/>
    </location>
</feature>
<dbReference type="AlphaFoldDB" id="X0THK7"/>
<proteinExistence type="predicted"/>
<organism evidence="1">
    <name type="scientific">marine sediment metagenome</name>
    <dbReference type="NCBI Taxonomy" id="412755"/>
    <lineage>
        <taxon>unclassified sequences</taxon>
        <taxon>metagenomes</taxon>
        <taxon>ecological metagenomes</taxon>
    </lineage>
</organism>
<sequence>LVTDEIEAINDRIEKEIKTIFPAAKIYLEAENTES</sequence>
<evidence type="ECO:0000313" key="1">
    <source>
        <dbReference type="EMBL" id="GAF87612.1"/>
    </source>
</evidence>
<gene>
    <name evidence="1" type="ORF">S01H1_25151</name>
</gene>
<reference evidence="1" key="1">
    <citation type="journal article" date="2014" name="Front. Microbiol.">
        <title>High frequency of phylogenetically diverse reductive dehalogenase-homologous genes in deep subseafloor sedimentary metagenomes.</title>
        <authorList>
            <person name="Kawai M."/>
            <person name="Futagami T."/>
            <person name="Toyoda A."/>
            <person name="Takaki Y."/>
            <person name="Nishi S."/>
            <person name="Hori S."/>
            <person name="Arai W."/>
            <person name="Tsubouchi T."/>
            <person name="Morono Y."/>
            <person name="Uchiyama I."/>
            <person name="Ito T."/>
            <person name="Fujiyama A."/>
            <person name="Inagaki F."/>
            <person name="Takami H."/>
        </authorList>
    </citation>
    <scope>NUCLEOTIDE SEQUENCE</scope>
    <source>
        <strain evidence="1">Expedition CK06-06</strain>
    </source>
</reference>
<dbReference type="EMBL" id="BARS01015162">
    <property type="protein sequence ID" value="GAF87612.1"/>
    <property type="molecule type" value="Genomic_DNA"/>
</dbReference>
<comment type="caution">
    <text evidence="1">The sequence shown here is derived from an EMBL/GenBank/DDBJ whole genome shotgun (WGS) entry which is preliminary data.</text>
</comment>